<comment type="caution">
    <text evidence="1">The sequence shown here is derived from an EMBL/GenBank/DDBJ whole genome shotgun (WGS) entry which is preliminary data.</text>
</comment>
<evidence type="ECO:0000313" key="2">
    <source>
        <dbReference type="Proteomes" id="UP001239111"/>
    </source>
</evidence>
<evidence type="ECO:0000313" key="1">
    <source>
        <dbReference type="EMBL" id="KAJ8687661.1"/>
    </source>
</evidence>
<organism evidence="1 2">
    <name type="scientific">Eretmocerus hayati</name>
    <dbReference type="NCBI Taxonomy" id="131215"/>
    <lineage>
        <taxon>Eukaryota</taxon>
        <taxon>Metazoa</taxon>
        <taxon>Ecdysozoa</taxon>
        <taxon>Arthropoda</taxon>
        <taxon>Hexapoda</taxon>
        <taxon>Insecta</taxon>
        <taxon>Pterygota</taxon>
        <taxon>Neoptera</taxon>
        <taxon>Endopterygota</taxon>
        <taxon>Hymenoptera</taxon>
        <taxon>Apocrita</taxon>
        <taxon>Proctotrupomorpha</taxon>
        <taxon>Chalcidoidea</taxon>
        <taxon>Aphelinidae</taxon>
        <taxon>Aphelininae</taxon>
        <taxon>Eretmocerus</taxon>
    </lineage>
</organism>
<protein>
    <submittedName>
        <fullName evidence="1">Uncharacterized protein</fullName>
    </submittedName>
</protein>
<gene>
    <name evidence="1" type="ORF">QAD02_023455</name>
</gene>
<keyword evidence="2" id="KW-1185">Reference proteome</keyword>
<dbReference type="EMBL" id="CM056741">
    <property type="protein sequence ID" value="KAJ8687661.1"/>
    <property type="molecule type" value="Genomic_DNA"/>
</dbReference>
<sequence length="253" mass="28929">MCSSIGKRNNCLAWPTQVRSWFRNLGNCGGLEEKVESVYLDPVAVDSLSQDFCTMSCVKAIPDRDQNPWSKPCAPLIYAIQLSDLKLFDLLYTRGGSLFDRDAGEMNTLELLVENQEHGLFVDFILAKYRNNNNLDPDSKKHQMIFHLACFKGDTEMMQKSIQCNFSNNSHSNLRTKKWAGATPQQFAIRDSRYGDPSKAVSMLLKLDVDLNTQDKCRNTPLHSAIKVKHIQDQDTEEKFVDKVFKALEHKRF</sequence>
<proteinExistence type="predicted"/>
<accession>A0ACC2PXJ9</accession>
<name>A0ACC2PXJ9_9HYME</name>
<reference evidence="1" key="1">
    <citation type="submission" date="2023-04" db="EMBL/GenBank/DDBJ databases">
        <title>A chromosome-level genome assembly of the parasitoid wasp Eretmocerus hayati.</title>
        <authorList>
            <person name="Zhong Y."/>
            <person name="Liu S."/>
            <person name="Liu Y."/>
        </authorList>
    </citation>
    <scope>NUCLEOTIDE SEQUENCE</scope>
    <source>
        <strain evidence="1">ZJU_SS_LIU_2023</strain>
    </source>
</reference>
<dbReference type="Proteomes" id="UP001239111">
    <property type="component" value="Chromosome 1"/>
</dbReference>